<dbReference type="GO" id="GO:0032259">
    <property type="term" value="P:methylation"/>
    <property type="evidence" value="ECO:0007669"/>
    <property type="project" value="UniProtKB-KW"/>
</dbReference>
<keyword evidence="1 6" id="KW-0489">Methyltransferase</keyword>
<gene>
    <name evidence="6" type="ORF">HS961_20330</name>
</gene>
<feature type="compositionally biased region" description="Basic and acidic residues" evidence="5">
    <location>
        <begin position="230"/>
        <end position="239"/>
    </location>
</feature>
<dbReference type="Gene3D" id="3.40.50.150">
    <property type="entry name" value="Vaccinia Virus protein VP39"/>
    <property type="match status" value="1"/>
</dbReference>
<keyword evidence="7" id="KW-1185">Reference proteome</keyword>
<evidence type="ECO:0000256" key="4">
    <source>
        <dbReference type="ARBA" id="ARBA00047422"/>
    </source>
</evidence>
<organism evidence="6 7">
    <name type="scientific">Comamonas piscis</name>
    <dbReference type="NCBI Taxonomy" id="1562974"/>
    <lineage>
        <taxon>Bacteria</taxon>
        <taxon>Pseudomonadati</taxon>
        <taxon>Pseudomonadota</taxon>
        <taxon>Betaproteobacteria</taxon>
        <taxon>Burkholderiales</taxon>
        <taxon>Comamonadaceae</taxon>
        <taxon>Comamonas</taxon>
    </lineage>
</organism>
<feature type="compositionally biased region" description="Basic and acidic residues" evidence="5">
    <location>
        <begin position="265"/>
        <end position="278"/>
    </location>
</feature>
<dbReference type="GO" id="GO:0009307">
    <property type="term" value="P:DNA restriction-modification system"/>
    <property type="evidence" value="ECO:0007669"/>
    <property type="project" value="UniProtKB-KW"/>
</dbReference>
<keyword evidence="2 6" id="KW-0808">Transferase</keyword>
<name>A0A7G5ELX2_9BURK</name>
<evidence type="ECO:0000313" key="6">
    <source>
        <dbReference type="EMBL" id="QMV74997.1"/>
    </source>
</evidence>
<comment type="catalytic activity">
    <reaction evidence="4">
        <text>a 2'-deoxycytidine in DNA + S-adenosyl-L-methionine = a 5-methyl-2'-deoxycytidine in DNA + S-adenosyl-L-homocysteine + H(+)</text>
        <dbReference type="Rhea" id="RHEA:13681"/>
        <dbReference type="Rhea" id="RHEA-COMP:11369"/>
        <dbReference type="Rhea" id="RHEA-COMP:11370"/>
        <dbReference type="ChEBI" id="CHEBI:15378"/>
        <dbReference type="ChEBI" id="CHEBI:57856"/>
        <dbReference type="ChEBI" id="CHEBI:59789"/>
        <dbReference type="ChEBI" id="CHEBI:85452"/>
        <dbReference type="ChEBI" id="CHEBI:85454"/>
        <dbReference type="EC" id="2.1.1.37"/>
    </reaction>
</comment>
<dbReference type="REBASE" id="438378">
    <property type="entry name" value="M.Cpi172ORF20330P"/>
</dbReference>
<dbReference type="KEGG" id="cpis:HS961_20330"/>
<dbReference type="Pfam" id="PF00145">
    <property type="entry name" value="DNA_methylase"/>
    <property type="match status" value="1"/>
</dbReference>
<dbReference type="EMBL" id="CP058554">
    <property type="protein sequence ID" value="QMV74997.1"/>
    <property type="molecule type" value="Genomic_DNA"/>
</dbReference>
<evidence type="ECO:0000313" key="7">
    <source>
        <dbReference type="Proteomes" id="UP000515240"/>
    </source>
</evidence>
<feature type="region of interest" description="Disordered" evidence="5">
    <location>
        <begin position="228"/>
        <end position="315"/>
    </location>
</feature>
<evidence type="ECO:0000256" key="5">
    <source>
        <dbReference type="SAM" id="MobiDB-lite"/>
    </source>
</evidence>
<dbReference type="InterPro" id="IPR029063">
    <property type="entry name" value="SAM-dependent_MTases_sf"/>
</dbReference>
<evidence type="ECO:0000256" key="2">
    <source>
        <dbReference type="ARBA" id="ARBA00022679"/>
    </source>
</evidence>
<dbReference type="Proteomes" id="UP000515240">
    <property type="component" value="Chromosome"/>
</dbReference>
<keyword evidence="3" id="KW-0680">Restriction system</keyword>
<evidence type="ECO:0000256" key="3">
    <source>
        <dbReference type="ARBA" id="ARBA00022747"/>
    </source>
</evidence>
<accession>A0A7G5ELX2</accession>
<dbReference type="GO" id="GO:0003886">
    <property type="term" value="F:DNA (cytosine-5-)-methyltransferase activity"/>
    <property type="evidence" value="ECO:0007669"/>
    <property type="project" value="UniProtKB-EC"/>
</dbReference>
<sequence length="381" mass="40462">MPIKPAYYNEIDKFAAQTLRNLIAAGHIAPGDVDERSIEDVHPDDLRPYTQCHFFAGVGVWSYALRAAGWPDDRSVWTGSCPCQPFSQAGQGSAFDDERHLWPAFHHLISERRPAAILGEQVASKDADPWLDLVHTDMEALAYAFGAVAFPSAGVGAPHIRDRTYWLAVRGAGRRLGAGGAAGGLAYPQHRGLEIGQPPGTGAGAALSSGAAVRLANSHKHGRAALSLDRGNDQKHHVEPCGQSGGLADTADQRQHGGRPSQASDGRDAPRLESERLRNAGGVDNPERLGLDQIGNGDHRGNDGQLPGPAMQGSAGPGPVNGLWRAADWLLCRDGKWRPVEPGTFPLAHGAAARVGRLRAYGNAINAQAAQTFIEATQDLI</sequence>
<dbReference type="InterPro" id="IPR001525">
    <property type="entry name" value="C5_MeTfrase"/>
</dbReference>
<protein>
    <submittedName>
        <fullName evidence="6">DNA cytosine methyltransferase</fullName>
    </submittedName>
</protein>
<dbReference type="AlphaFoldDB" id="A0A7G5ELX2"/>
<reference evidence="6 7" key="1">
    <citation type="journal article" date="2020" name="G3 (Bethesda)">
        <title>CeMbio - The Caenorhabditis elegans Microbiome Resource.</title>
        <authorList>
            <person name="Dirksen P."/>
            <person name="Assie A."/>
            <person name="Zimmermann J."/>
            <person name="Zhang F."/>
            <person name="Tietje A.M."/>
            <person name="Marsh S.A."/>
            <person name="Felix M.A."/>
            <person name="Shapira M."/>
            <person name="Kaleta C."/>
            <person name="Schulenburg H."/>
            <person name="Samuel B."/>
        </authorList>
    </citation>
    <scope>NUCLEOTIDE SEQUENCE [LARGE SCALE GENOMIC DNA]</scope>
    <source>
        <strain evidence="6 7">BIGb0172</strain>
    </source>
</reference>
<evidence type="ECO:0000256" key="1">
    <source>
        <dbReference type="ARBA" id="ARBA00022603"/>
    </source>
</evidence>
<proteinExistence type="predicted"/>
<dbReference type="SUPFAM" id="SSF53335">
    <property type="entry name" value="S-adenosyl-L-methionine-dependent methyltransferases"/>
    <property type="match status" value="1"/>
</dbReference>